<evidence type="ECO:0000313" key="5">
    <source>
        <dbReference type="Proteomes" id="UP000030416"/>
    </source>
</evidence>
<sequence length="250" mass="27379">MKHGKVIFITGATSGIGRLITEMCVKSGHTVYATGRNEPSLEMLSKLGANVLQADLTKTEDIEYVCNSLPPIDVAIMNAGLGIFQNAFDLLDEEIDMMIDVNVRAPIVLTRRLAKNMITRNSGHIIFIGSQAGKVATRKASVYAASKHAITGFSNGLRLELESYNVKVTTIYPGPIDTPFLQKADATNAYRETIKNFLLKPEKVATCVVNCINHPVREVNLPKVLGITSKLYAIAPSIAEKVGRRFFNKK</sequence>
<dbReference type="Proteomes" id="UP000030416">
    <property type="component" value="Unassembled WGS sequence"/>
</dbReference>
<dbReference type="PROSITE" id="PS00061">
    <property type="entry name" value="ADH_SHORT"/>
    <property type="match status" value="1"/>
</dbReference>
<dbReference type="EMBL" id="JPVN01000012">
    <property type="protein sequence ID" value="KGR78325.1"/>
    <property type="molecule type" value="Genomic_DNA"/>
</dbReference>
<organism evidence="4 5">
    <name type="scientific">Ureibacillus manganicus DSM 26584</name>
    <dbReference type="NCBI Taxonomy" id="1384049"/>
    <lineage>
        <taxon>Bacteria</taxon>
        <taxon>Bacillati</taxon>
        <taxon>Bacillota</taxon>
        <taxon>Bacilli</taxon>
        <taxon>Bacillales</taxon>
        <taxon>Caryophanaceae</taxon>
        <taxon>Ureibacillus</taxon>
    </lineage>
</organism>
<dbReference type="AlphaFoldDB" id="A0A0A3I4B1"/>
<accession>A0A0A3I4B1</accession>
<dbReference type="PANTHER" id="PTHR44196">
    <property type="entry name" value="DEHYDROGENASE/REDUCTASE SDR FAMILY MEMBER 7B"/>
    <property type="match status" value="1"/>
</dbReference>
<dbReference type="STRING" id="1384049.CD29_11445"/>
<keyword evidence="2" id="KW-0560">Oxidoreductase</keyword>
<gene>
    <name evidence="4" type="ORF">CD29_11445</name>
</gene>
<evidence type="ECO:0000256" key="3">
    <source>
        <dbReference type="RuleBase" id="RU000363"/>
    </source>
</evidence>
<dbReference type="GO" id="GO:0016020">
    <property type="term" value="C:membrane"/>
    <property type="evidence" value="ECO:0007669"/>
    <property type="project" value="TreeGrafter"/>
</dbReference>
<dbReference type="InterPro" id="IPR036291">
    <property type="entry name" value="NAD(P)-bd_dom_sf"/>
</dbReference>
<comment type="similarity">
    <text evidence="1 3">Belongs to the short-chain dehydrogenases/reductases (SDR) family.</text>
</comment>
<dbReference type="PRINTS" id="PR00081">
    <property type="entry name" value="GDHRDH"/>
</dbReference>
<dbReference type="RefSeq" id="WP_036186570.1">
    <property type="nucleotide sequence ID" value="NZ_AVDA01000012.1"/>
</dbReference>
<keyword evidence="5" id="KW-1185">Reference proteome</keyword>
<proteinExistence type="inferred from homology"/>
<dbReference type="Pfam" id="PF00106">
    <property type="entry name" value="adh_short"/>
    <property type="match status" value="1"/>
</dbReference>
<dbReference type="Gene3D" id="3.40.50.720">
    <property type="entry name" value="NAD(P)-binding Rossmann-like Domain"/>
    <property type="match status" value="1"/>
</dbReference>
<dbReference type="InterPro" id="IPR020904">
    <property type="entry name" value="Sc_DH/Rdtase_CS"/>
</dbReference>
<dbReference type="eggNOG" id="COG0300">
    <property type="taxonomic scope" value="Bacteria"/>
</dbReference>
<evidence type="ECO:0000313" key="4">
    <source>
        <dbReference type="EMBL" id="KGR78325.1"/>
    </source>
</evidence>
<name>A0A0A3I4B1_9BACL</name>
<dbReference type="SUPFAM" id="SSF51735">
    <property type="entry name" value="NAD(P)-binding Rossmann-fold domains"/>
    <property type="match status" value="1"/>
</dbReference>
<dbReference type="PANTHER" id="PTHR44196:SF1">
    <property type="entry name" value="DEHYDROGENASE_REDUCTASE SDR FAMILY MEMBER 7B"/>
    <property type="match status" value="1"/>
</dbReference>
<evidence type="ECO:0000256" key="1">
    <source>
        <dbReference type="ARBA" id="ARBA00006484"/>
    </source>
</evidence>
<evidence type="ECO:0000256" key="2">
    <source>
        <dbReference type="ARBA" id="ARBA00023002"/>
    </source>
</evidence>
<dbReference type="OrthoDB" id="9793345at2"/>
<comment type="caution">
    <text evidence="4">The sequence shown here is derived from an EMBL/GenBank/DDBJ whole genome shotgun (WGS) entry which is preliminary data.</text>
</comment>
<dbReference type="GO" id="GO:0016491">
    <property type="term" value="F:oxidoreductase activity"/>
    <property type="evidence" value="ECO:0007669"/>
    <property type="project" value="UniProtKB-KW"/>
</dbReference>
<dbReference type="PRINTS" id="PR00080">
    <property type="entry name" value="SDRFAMILY"/>
</dbReference>
<protein>
    <submittedName>
        <fullName evidence="4">Oxidoreductase</fullName>
    </submittedName>
</protein>
<dbReference type="InterPro" id="IPR002347">
    <property type="entry name" value="SDR_fam"/>
</dbReference>
<dbReference type="CDD" id="cd05233">
    <property type="entry name" value="SDR_c"/>
    <property type="match status" value="1"/>
</dbReference>
<reference evidence="4 5" key="1">
    <citation type="submission" date="2014-02" db="EMBL/GenBank/DDBJ databases">
        <title>Draft genome sequence of Lysinibacillus manganicus DSM 26584T.</title>
        <authorList>
            <person name="Zhang F."/>
            <person name="Wang G."/>
            <person name="Zhang L."/>
        </authorList>
    </citation>
    <scope>NUCLEOTIDE SEQUENCE [LARGE SCALE GENOMIC DNA]</scope>
    <source>
        <strain evidence="4 5">DSM 26584</strain>
    </source>
</reference>